<accession>A0AAP2W788</accession>
<keyword evidence="8" id="KW-1185">Reference proteome</keyword>
<evidence type="ECO:0000256" key="4">
    <source>
        <dbReference type="ARBA" id="ARBA00022840"/>
    </source>
</evidence>
<comment type="subcellular location">
    <subcellularLocation>
        <location evidence="1">Cell membrane</location>
        <topology evidence="1">Peripheral membrane protein</topology>
        <orientation evidence="1">Cytoplasmic side</orientation>
    </subcellularLocation>
</comment>
<protein>
    <submittedName>
        <fullName evidence="7">ABC transporter ATP-binding protein</fullName>
    </submittedName>
</protein>
<sequence>MTDVPIAVYGLCKRFRDFVAVDSVSFEIESGIFGLLGPNGAGKSTIVLMLTTLLKPTSGNAFICGYDIKKEPVKVRECISYVPQDLAVDDKLTGRENVTMFARLYGIRDPAKKVNEVLDLLELTDKADMRTNTYSGGMKRRLELAQALVHEPKVLFFDEPTVGLDVASRTRIWSHLRKLAAEGVTIFITTHYMDEADMFCDRVAIIDHGSIKAIDSPSNLKSKLSKPIVTIKVQDTNSFFPDLYYDVEGISLVGSEAGALRFMVDNDQQAIPYLSEIMIKNGIKIASISVQQPTLNEVFLKNIEPVEEMWNKNAGLRFKRMVRRRK</sequence>
<dbReference type="PANTHER" id="PTHR43582:SF2">
    <property type="entry name" value="LINEARMYCIN RESISTANCE ATP-BINDING PROTEIN LNRL"/>
    <property type="match status" value="1"/>
</dbReference>
<keyword evidence="2" id="KW-0813">Transport</keyword>
<reference evidence="7 8" key="1">
    <citation type="submission" date="2017-11" db="EMBL/GenBank/DDBJ databases">
        <title>Isolation and Characterization of Family Methanocellaceae Species from Potential Methane Hydrate Area Offshore Southwestern Taiwan.</title>
        <authorList>
            <person name="Zhang W.-L."/>
            <person name="Chen W.-C."/>
            <person name="Lai M.-C."/>
            <person name="Chen S.-C."/>
        </authorList>
    </citation>
    <scope>NUCLEOTIDE SEQUENCE [LARGE SCALE GENOMIC DNA]</scope>
    <source>
        <strain evidence="7 8">CWC-04</strain>
    </source>
</reference>
<dbReference type="SMART" id="SM00382">
    <property type="entry name" value="AAA"/>
    <property type="match status" value="1"/>
</dbReference>
<dbReference type="GO" id="GO:0016887">
    <property type="term" value="F:ATP hydrolysis activity"/>
    <property type="evidence" value="ECO:0007669"/>
    <property type="project" value="InterPro"/>
</dbReference>
<proteinExistence type="inferred from homology"/>
<dbReference type="PROSITE" id="PS00211">
    <property type="entry name" value="ABC_TRANSPORTER_1"/>
    <property type="match status" value="1"/>
</dbReference>
<dbReference type="GO" id="GO:1900753">
    <property type="term" value="P:doxorubicin transport"/>
    <property type="evidence" value="ECO:0007669"/>
    <property type="project" value="InterPro"/>
</dbReference>
<evidence type="ECO:0000256" key="3">
    <source>
        <dbReference type="ARBA" id="ARBA00022741"/>
    </source>
</evidence>
<dbReference type="AlphaFoldDB" id="A0AAP2W788"/>
<evidence type="ECO:0000256" key="2">
    <source>
        <dbReference type="ARBA" id="ARBA00022448"/>
    </source>
</evidence>
<dbReference type="Pfam" id="PF13732">
    <property type="entry name" value="DrrA1-3_C"/>
    <property type="match status" value="1"/>
</dbReference>
<dbReference type="InterPro" id="IPR017871">
    <property type="entry name" value="ABC_transporter-like_CS"/>
</dbReference>
<name>A0AAP2W788_9EURY</name>
<dbReference type="PANTHER" id="PTHR43582">
    <property type="entry name" value="LINEARMYCIN RESISTANCE ATP-BINDING PROTEIN LNRL"/>
    <property type="match status" value="1"/>
</dbReference>
<dbReference type="SUPFAM" id="SSF52540">
    <property type="entry name" value="P-loop containing nucleoside triphosphate hydrolases"/>
    <property type="match status" value="1"/>
</dbReference>
<dbReference type="InterPro" id="IPR003439">
    <property type="entry name" value="ABC_transporter-like_ATP-bd"/>
</dbReference>
<dbReference type="InterPro" id="IPR005894">
    <property type="entry name" value="DrrA"/>
</dbReference>
<dbReference type="EMBL" id="PGCK01000006">
    <property type="protein sequence ID" value="MCD1294974.1"/>
    <property type="molecule type" value="Genomic_DNA"/>
</dbReference>
<dbReference type="RefSeq" id="WP_230741812.1">
    <property type="nucleotide sequence ID" value="NZ_PGCK01000006.1"/>
</dbReference>
<dbReference type="GO" id="GO:0005886">
    <property type="term" value="C:plasma membrane"/>
    <property type="evidence" value="ECO:0007669"/>
    <property type="project" value="UniProtKB-SubCell"/>
</dbReference>
<comment type="caution">
    <text evidence="7">The sequence shown here is derived from an EMBL/GenBank/DDBJ whole genome shotgun (WGS) entry which is preliminary data.</text>
</comment>
<gene>
    <name evidence="7" type="ORF">CUJ83_08180</name>
</gene>
<dbReference type="InterPro" id="IPR025302">
    <property type="entry name" value="DrrA1/2-like_C"/>
</dbReference>
<feature type="domain" description="ABC transporter" evidence="6">
    <location>
        <begin position="6"/>
        <end position="233"/>
    </location>
</feature>
<dbReference type="GO" id="GO:0005524">
    <property type="term" value="F:ATP binding"/>
    <property type="evidence" value="ECO:0007669"/>
    <property type="project" value="UniProtKB-KW"/>
</dbReference>
<keyword evidence="3" id="KW-0547">Nucleotide-binding</keyword>
<dbReference type="Gene3D" id="3.40.50.300">
    <property type="entry name" value="P-loop containing nucleotide triphosphate hydrolases"/>
    <property type="match status" value="1"/>
</dbReference>
<evidence type="ECO:0000313" key="7">
    <source>
        <dbReference type="EMBL" id="MCD1294974.1"/>
    </source>
</evidence>
<organism evidence="7 8">
    <name type="scientific">Methanooceanicella nereidis</name>
    <dbReference type="NCBI Taxonomy" id="2052831"/>
    <lineage>
        <taxon>Archaea</taxon>
        <taxon>Methanobacteriati</taxon>
        <taxon>Methanobacteriota</taxon>
        <taxon>Stenosarchaea group</taxon>
        <taxon>Methanomicrobia</taxon>
        <taxon>Methanocellales</taxon>
        <taxon>Methanocellaceae</taxon>
        <taxon>Methanooceanicella</taxon>
    </lineage>
</organism>
<evidence type="ECO:0000256" key="5">
    <source>
        <dbReference type="ARBA" id="ARBA00049985"/>
    </source>
</evidence>
<evidence type="ECO:0000256" key="1">
    <source>
        <dbReference type="ARBA" id="ARBA00004413"/>
    </source>
</evidence>
<dbReference type="PROSITE" id="PS50893">
    <property type="entry name" value="ABC_TRANSPORTER_2"/>
    <property type="match status" value="1"/>
</dbReference>
<dbReference type="InterPro" id="IPR003593">
    <property type="entry name" value="AAA+_ATPase"/>
</dbReference>
<dbReference type="Proteomes" id="UP001320159">
    <property type="component" value="Unassembled WGS sequence"/>
</dbReference>
<dbReference type="NCBIfam" id="TIGR01188">
    <property type="entry name" value="drrA"/>
    <property type="match status" value="1"/>
</dbReference>
<comment type="similarity">
    <text evidence="5">Belongs to the ABC transporter superfamily. Drug exporter-1 (DrugE1) (TC 3.A.1.105) family.</text>
</comment>
<keyword evidence="4 7" id="KW-0067">ATP-binding</keyword>
<dbReference type="InterPro" id="IPR027417">
    <property type="entry name" value="P-loop_NTPase"/>
</dbReference>
<dbReference type="Pfam" id="PF00005">
    <property type="entry name" value="ABC_tran"/>
    <property type="match status" value="1"/>
</dbReference>
<dbReference type="GO" id="GO:0043215">
    <property type="term" value="P:daunorubicin transport"/>
    <property type="evidence" value="ECO:0007669"/>
    <property type="project" value="InterPro"/>
</dbReference>
<evidence type="ECO:0000313" key="8">
    <source>
        <dbReference type="Proteomes" id="UP001320159"/>
    </source>
</evidence>
<evidence type="ECO:0000259" key="6">
    <source>
        <dbReference type="PROSITE" id="PS50893"/>
    </source>
</evidence>